<evidence type="ECO:0000313" key="1">
    <source>
        <dbReference type="EMBL" id="GGN85975.1"/>
    </source>
</evidence>
<organism evidence="1 2">
    <name type="scientific">Agrococcus terreus</name>
    <dbReference type="NCBI Taxonomy" id="574649"/>
    <lineage>
        <taxon>Bacteria</taxon>
        <taxon>Bacillati</taxon>
        <taxon>Actinomycetota</taxon>
        <taxon>Actinomycetes</taxon>
        <taxon>Micrococcales</taxon>
        <taxon>Microbacteriaceae</taxon>
        <taxon>Agrococcus</taxon>
    </lineage>
</organism>
<gene>
    <name evidence="1" type="ORF">GCM10010968_19330</name>
</gene>
<comment type="caution">
    <text evidence="1">The sequence shown here is derived from an EMBL/GenBank/DDBJ whole genome shotgun (WGS) entry which is preliminary data.</text>
</comment>
<evidence type="ECO:0000313" key="2">
    <source>
        <dbReference type="Proteomes" id="UP000626982"/>
    </source>
</evidence>
<dbReference type="Proteomes" id="UP000626982">
    <property type="component" value="Unassembled WGS sequence"/>
</dbReference>
<protein>
    <submittedName>
        <fullName evidence="1">Uncharacterized protein</fullName>
    </submittedName>
</protein>
<name>A0ABQ2KLM8_9MICO</name>
<dbReference type="RefSeq" id="WP_188717945.1">
    <property type="nucleotide sequence ID" value="NZ_BAABBD010000005.1"/>
</dbReference>
<accession>A0ABQ2KLM8</accession>
<dbReference type="EMBL" id="BMLM01000001">
    <property type="protein sequence ID" value="GGN85975.1"/>
    <property type="molecule type" value="Genomic_DNA"/>
</dbReference>
<proteinExistence type="predicted"/>
<keyword evidence="2" id="KW-1185">Reference proteome</keyword>
<sequence length="54" mass="5792">MTDATAADARPDDDAVDGLVDEIDLIEQQPLAERAEHLARVHDRLQAALGAVRG</sequence>
<reference evidence="2" key="1">
    <citation type="journal article" date="2019" name="Int. J. Syst. Evol. Microbiol.">
        <title>The Global Catalogue of Microorganisms (GCM) 10K type strain sequencing project: providing services to taxonomists for standard genome sequencing and annotation.</title>
        <authorList>
            <consortium name="The Broad Institute Genomics Platform"/>
            <consortium name="The Broad Institute Genome Sequencing Center for Infectious Disease"/>
            <person name="Wu L."/>
            <person name="Ma J."/>
        </authorList>
    </citation>
    <scope>NUCLEOTIDE SEQUENCE [LARGE SCALE GENOMIC DNA]</scope>
    <source>
        <strain evidence="2">CGMCC 1.6960</strain>
    </source>
</reference>